<dbReference type="RefSeq" id="WP_270028120.1">
    <property type="nucleotide sequence ID" value="NZ_JAPDDP010000059.1"/>
</dbReference>
<name>A0A9X3NCS7_9ACTN</name>
<sequence length="83" mass="9026">MDLIRELPNTDHAHRFDGEPMVQSFLVGDLGYVWITTAEAMTVPGFGIPWVTGQLARYDADELRVALSGGLRLRAAELALAAA</sequence>
<reference evidence="1" key="1">
    <citation type="submission" date="2022-10" db="EMBL/GenBank/DDBJ databases">
        <title>The WGS of Solirubrobacter phytolaccae KCTC 29190.</title>
        <authorList>
            <person name="Jiang Z."/>
        </authorList>
    </citation>
    <scope>NUCLEOTIDE SEQUENCE</scope>
    <source>
        <strain evidence="1">KCTC 29190</strain>
    </source>
</reference>
<proteinExistence type="predicted"/>
<organism evidence="1 2">
    <name type="scientific">Solirubrobacter phytolaccae</name>
    <dbReference type="NCBI Taxonomy" id="1404360"/>
    <lineage>
        <taxon>Bacteria</taxon>
        <taxon>Bacillati</taxon>
        <taxon>Actinomycetota</taxon>
        <taxon>Thermoleophilia</taxon>
        <taxon>Solirubrobacterales</taxon>
        <taxon>Solirubrobacteraceae</taxon>
        <taxon>Solirubrobacter</taxon>
    </lineage>
</organism>
<keyword evidence="2" id="KW-1185">Reference proteome</keyword>
<accession>A0A9X3NCS7</accession>
<dbReference type="Proteomes" id="UP001147653">
    <property type="component" value="Unassembled WGS sequence"/>
</dbReference>
<gene>
    <name evidence="1" type="ORF">OJ997_25580</name>
</gene>
<dbReference type="AlphaFoldDB" id="A0A9X3NCS7"/>
<comment type="caution">
    <text evidence="1">The sequence shown here is derived from an EMBL/GenBank/DDBJ whole genome shotgun (WGS) entry which is preliminary data.</text>
</comment>
<dbReference type="EMBL" id="JAPDDP010000059">
    <property type="protein sequence ID" value="MDA0183706.1"/>
    <property type="molecule type" value="Genomic_DNA"/>
</dbReference>
<protein>
    <submittedName>
        <fullName evidence="1">Uncharacterized protein</fullName>
    </submittedName>
</protein>
<evidence type="ECO:0000313" key="2">
    <source>
        <dbReference type="Proteomes" id="UP001147653"/>
    </source>
</evidence>
<evidence type="ECO:0000313" key="1">
    <source>
        <dbReference type="EMBL" id="MDA0183706.1"/>
    </source>
</evidence>